<proteinExistence type="predicted"/>
<comment type="caution">
    <text evidence="1">The sequence shown here is derived from an EMBL/GenBank/DDBJ whole genome shotgun (WGS) entry which is preliminary data.</text>
</comment>
<name>A0ACB9QWB8_9MYRT</name>
<sequence length="370" mass="39073">MSSSLMVSNSMEDLRLFVVRNSGGAASVANLARSSSGASPSRHLPPSDETQTLSLKRLFTYPSHLSPITAVAASYPLAASSSSGDSSVHLYHLPSSSSLGSTPVPHPSTCLAFYSSGYLISGSSDGNVSIFDTDPFVLLKSIPMGRGKSGGLCLNDVAVHRSGRLALAVGRGRKKGGGWLGMVNLVRGRKCYVGGGLGGEGRLVGWAGEGGFYTVVDDGRLRWHAAEDARRIWEVECDKRILCTEAATLSGLIYTGGEDRSITAWDINSGKAAFTIDSAHSSRVKGIVILSESAEASGDDALPYLVSSASSDGVIRIWDVRAAMKERPNPLAEVNTKSRITCLAGTSFKTLKRKRAGGKDLQEDDPSKEM</sequence>
<evidence type="ECO:0000313" key="1">
    <source>
        <dbReference type="EMBL" id="KAI4370963.1"/>
    </source>
</evidence>
<accession>A0ACB9QWB8</accession>
<gene>
    <name evidence="1" type="ORF">MLD38_019249</name>
</gene>
<organism evidence="1 2">
    <name type="scientific">Melastoma candidum</name>
    <dbReference type="NCBI Taxonomy" id="119954"/>
    <lineage>
        <taxon>Eukaryota</taxon>
        <taxon>Viridiplantae</taxon>
        <taxon>Streptophyta</taxon>
        <taxon>Embryophyta</taxon>
        <taxon>Tracheophyta</taxon>
        <taxon>Spermatophyta</taxon>
        <taxon>Magnoliopsida</taxon>
        <taxon>eudicotyledons</taxon>
        <taxon>Gunneridae</taxon>
        <taxon>Pentapetalae</taxon>
        <taxon>rosids</taxon>
        <taxon>malvids</taxon>
        <taxon>Myrtales</taxon>
        <taxon>Melastomataceae</taxon>
        <taxon>Melastomatoideae</taxon>
        <taxon>Melastomateae</taxon>
        <taxon>Melastoma</taxon>
    </lineage>
</organism>
<dbReference type="EMBL" id="CM042884">
    <property type="protein sequence ID" value="KAI4370963.1"/>
    <property type="molecule type" value="Genomic_DNA"/>
</dbReference>
<dbReference type="Proteomes" id="UP001057402">
    <property type="component" value="Chromosome 5"/>
</dbReference>
<keyword evidence="2" id="KW-1185">Reference proteome</keyword>
<reference evidence="2" key="1">
    <citation type="journal article" date="2023" name="Front. Plant Sci.">
        <title>Chromosomal-level genome assembly of Melastoma candidum provides insights into trichome evolution.</title>
        <authorList>
            <person name="Zhong Y."/>
            <person name="Wu W."/>
            <person name="Sun C."/>
            <person name="Zou P."/>
            <person name="Liu Y."/>
            <person name="Dai S."/>
            <person name="Zhou R."/>
        </authorList>
    </citation>
    <scope>NUCLEOTIDE SEQUENCE [LARGE SCALE GENOMIC DNA]</scope>
</reference>
<evidence type="ECO:0000313" key="2">
    <source>
        <dbReference type="Proteomes" id="UP001057402"/>
    </source>
</evidence>
<protein>
    <submittedName>
        <fullName evidence="1">Uncharacterized protein</fullName>
    </submittedName>
</protein>